<dbReference type="Proteomes" id="UP001161438">
    <property type="component" value="Chromosome 13"/>
</dbReference>
<comment type="subcellular location">
    <subcellularLocation>
        <location evidence="1">Cytoplasm</location>
    </subcellularLocation>
</comment>
<evidence type="ECO:0000313" key="5">
    <source>
        <dbReference type="Proteomes" id="UP001161438"/>
    </source>
</evidence>
<dbReference type="GO" id="GO:0003723">
    <property type="term" value="F:RNA binding"/>
    <property type="evidence" value="ECO:0007669"/>
    <property type="project" value="InterPro"/>
</dbReference>
<feature type="region of interest" description="Disordered" evidence="3">
    <location>
        <begin position="353"/>
        <end position="386"/>
    </location>
</feature>
<feature type="compositionally biased region" description="Polar residues" evidence="3">
    <location>
        <begin position="19"/>
        <end position="31"/>
    </location>
</feature>
<dbReference type="GO" id="GO:0005737">
    <property type="term" value="C:cytoplasm"/>
    <property type="evidence" value="ECO:0007669"/>
    <property type="project" value="UniProtKB-SubCell"/>
</dbReference>
<dbReference type="InterPro" id="IPR015820">
    <property type="entry name" value="TYA"/>
</dbReference>
<name>A0AA35IRF8_SACMI</name>
<feature type="compositionally biased region" description="Polar residues" evidence="3">
    <location>
        <begin position="137"/>
        <end position="158"/>
    </location>
</feature>
<sequence length="386" mass="44027">MESQQLHQTPLLSHGSAYASVTSKEVPSNQDPLDVPASNLPEFDRDSTKVDSQQETTPETSAVPENHHHVSPQLASVPPPQNGPYPQHGMMTPNKAMASNWAQNQRPPMMTHSSCQTSPAYCQPDPHYSLPQHIPPLSTSSPDPIDSQNQHPETSQAETKVRNHVLPPHTLTSEENFSTWVKFYIRFLKNSDLGDIIPNDQGEIKRQMTYEEHAYIYNTFQALAPFHLLPTWVKQILEINYTDILTVCKSVFKMQTNNQELKDWIALANLEYNGSTSADTFEITVSTIIQRLKENNINVSDRLGCQLILKGLSGDYKYLRNQYRTKTNMKLSQLFAEIQLIYDENKIMNLNKPTQSKQHSEYRNVSRTSPNTTNTKVTTRNYHYNK</sequence>
<protein>
    <recommendedName>
        <fullName evidence="6">Capsid protein</fullName>
    </recommendedName>
</protein>
<evidence type="ECO:0000256" key="2">
    <source>
        <dbReference type="ARBA" id="ARBA00022490"/>
    </source>
</evidence>
<reference evidence="4" key="1">
    <citation type="submission" date="2022-10" db="EMBL/GenBank/DDBJ databases">
        <authorList>
            <person name="Byrne P K."/>
        </authorList>
    </citation>
    <scope>NUCLEOTIDE SEQUENCE</scope>
    <source>
        <strain evidence="4">IFO1815</strain>
    </source>
</reference>
<feature type="compositionally biased region" description="Polar residues" evidence="3">
    <location>
        <begin position="106"/>
        <end position="120"/>
    </location>
</feature>
<dbReference type="Pfam" id="PF01021">
    <property type="entry name" value="TYA"/>
    <property type="match status" value="1"/>
</dbReference>
<evidence type="ECO:0000256" key="3">
    <source>
        <dbReference type="SAM" id="MobiDB-lite"/>
    </source>
</evidence>
<feature type="compositionally biased region" description="Polar residues" evidence="3">
    <location>
        <begin position="50"/>
        <end position="60"/>
    </location>
</feature>
<keyword evidence="5" id="KW-1185">Reference proteome</keyword>
<keyword evidence="2" id="KW-0963">Cytoplasm</keyword>
<feature type="compositionally biased region" description="Polar residues" evidence="3">
    <location>
        <begin position="1"/>
        <end position="11"/>
    </location>
</feature>
<feature type="region of interest" description="Disordered" evidence="3">
    <location>
        <begin position="1"/>
        <end position="87"/>
    </location>
</feature>
<gene>
    <name evidence="4" type="primary">SMKI13G1760</name>
    <name evidence="4" type="ORF">SMKI_13G1760</name>
</gene>
<evidence type="ECO:0000313" key="4">
    <source>
        <dbReference type="EMBL" id="CAI4035527.1"/>
    </source>
</evidence>
<dbReference type="EMBL" id="OX365769">
    <property type="protein sequence ID" value="CAI4035527.1"/>
    <property type="molecule type" value="Genomic_DNA"/>
</dbReference>
<dbReference type="GeneID" id="80920401"/>
<accession>A0AA35IRF8</accession>
<evidence type="ECO:0000256" key="1">
    <source>
        <dbReference type="ARBA" id="ARBA00004496"/>
    </source>
</evidence>
<feature type="region of interest" description="Disordered" evidence="3">
    <location>
        <begin position="106"/>
        <end position="162"/>
    </location>
</feature>
<organism evidence="4 5">
    <name type="scientific">Saccharomyces mikatae IFO 1815</name>
    <dbReference type="NCBI Taxonomy" id="226126"/>
    <lineage>
        <taxon>Eukaryota</taxon>
        <taxon>Fungi</taxon>
        <taxon>Dikarya</taxon>
        <taxon>Ascomycota</taxon>
        <taxon>Saccharomycotina</taxon>
        <taxon>Saccharomycetes</taxon>
        <taxon>Saccharomycetales</taxon>
        <taxon>Saccharomycetaceae</taxon>
        <taxon>Saccharomyces</taxon>
    </lineage>
</organism>
<proteinExistence type="predicted"/>
<feature type="compositionally biased region" description="Low complexity" evidence="3">
    <location>
        <begin position="368"/>
        <end position="386"/>
    </location>
</feature>
<dbReference type="AlphaFoldDB" id="A0AA35IRF8"/>
<evidence type="ECO:0008006" key="6">
    <source>
        <dbReference type="Google" id="ProtNLM"/>
    </source>
</evidence>
<dbReference type="RefSeq" id="XP_056078647.1">
    <property type="nucleotide sequence ID" value="XM_056224761.1"/>
</dbReference>